<feature type="non-terminal residue" evidence="2">
    <location>
        <position position="351"/>
    </location>
</feature>
<organism evidence="2 3">
    <name type="scientific">Trypanosoma congolense (strain IL3000)</name>
    <dbReference type="NCBI Taxonomy" id="1068625"/>
    <lineage>
        <taxon>Eukaryota</taxon>
        <taxon>Discoba</taxon>
        <taxon>Euglenozoa</taxon>
        <taxon>Kinetoplastea</taxon>
        <taxon>Metakinetoplastina</taxon>
        <taxon>Trypanosomatida</taxon>
        <taxon>Trypanosomatidae</taxon>
        <taxon>Trypanosoma</taxon>
        <taxon>Nannomonas</taxon>
    </lineage>
</organism>
<feature type="region of interest" description="Disordered" evidence="1">
    <location>
        <begin position="86"/>
        <end position="110"/>
    </location>
</feature>
<proteinExistence type="predicted"/>
<protein>
    <submittedName>
        <fullName evidence="2">WGS project CAEQ00000000 data, annotated contig 1494</fullName>
    </submittedName>
</protein>
<keyword evidence="3" id="KW-1185">Reference proteome</keyword>
<gene>
    <name evidence="2" type="ORF">TCIL3000_0_36900</name>
</gene>
<evidence type="ECO:0000256" key="1">
    <source>
        <dbReference type="SAM" id="MobiDB-lite"/>
    </source>
</evidence>
<reference evidence="2 3" key="2">
    <citation type="journal article" date="2012" name="Proc. Natl. Acad. Sci. U.S.A.">
        <title>Antigenic diversity is generated by distinct evolutionary mechanisms in African trypanosome species.</title>
        <authorList>
            <person name="Jackson A.P."/>
            <person name="Berry A."/>
            <person name="Aslett M."/>
            <person name="Allison H.C."/>
            <person name="Burton P."/>
            <person name="Vavrova-Anderson J."/>
            <person name="Brown R."/>
            <person name="Browne H."/>
            <person name="Corton N."/>
            <person name="Hauser H."/>
            <person name="Gamble J."/>
            <person name="Gilderthorp R."/>
            <person name="Marcello L."/>
            <person name="McQuillan J."/>
            <person name="Otto T.D."/>
            <person name="Quail M.A."/>
            <person name="Sanders M.J."/>
            <person name="van Tonder A."/>
            <person name="Ginger M.L."/>
            <person name="Field M.C."/>
            <person name="Barry J.D."/>
            <person name="Hertz-Fowler C."/>
            <person name="Berriman M."/>
        </authorList>
    </citation>
    <scope>NUCLEOTIDE SEQUENCE [LARGE SCALE GENOMIC DNA]</scope>
    <source>
        <strain evidence="2 3">IL3000</strain>
    </source>
</reference>
<evidence type="ECO:0000313" key="3">
    <source>
        <dbReference type="Proteomes" id="UP000000702"/>
    </source>
</evidence>
<comment type="caution">
    <text evidence="2">The sequence shown here is derived from an EMBL/GenBank/DDBJ whole genome shotgun (WGS) entry which is preliminary data.</text>
</comment>
<reference evidence="3" key="1">
    <citation type="submission" date="2011-07" db="EMBL/GenBank/DDBJ databases">
        <title>Divergent evolution of antigenic variation in African trypanosomes.</title>
        <authorList>
            <person name="Jackson A.P."/>
            <person name="Berry A."/>
            <person name="Allison H.C."/>
            <person name="Burton P."/>
            <person name="Anderson J."/>
            <person name="Aslett M."/>
            <person name="Brown R."/>
            <person name="Corton N."/>
            <person name="Harris D."/>
            <person name="Hauser H."/>
            <person name="Gamble J."/>
            <person name="Gilderthorp R."/>
            <person name="McQuillan J."/>
            <person name="Quail M.A."/>
            <person name="Sanders M."/>
            <person name="Van Tonder A."/>
            <person name="Ginger M.L."/>
            <person name="Donelson J.E."/>
            <person name="Field M.C."/>
            <person name="Barry J.D."/>
            <person name="Berriman M."/>
            <person name="Hertz-Fowler C."/>
        </authorList>
    </citation>
    <scope>NUCLEOTIDE SEQUENCE [LARGE SCALE GENOMIC DNA]</scope>
    <source>
        <strain evidence="3">IL3000</strain>
    </source>
</reference>
<dbReference type="Proteomes" id="UP000000702">
    <property type="component" value="Unassembled WGS sequence"/>
</dbReference>
<accession>F9W6P2</accession>
<feature type="region of interest" description="Disordered" evidence="1">
    <location>
        <begin position="1"/>
        <end position="20"/>
    </location>
</feature>
<sequence>MIVGEGSGSSSPSPCFTSDSRTEVLSYRSSRAASEAPHRSCSSLYVAEKTQRRSKVMDEREMCAGKCLDGWEPNTAQFGNGNRVTLEKRTPSSVGGAKTRRGGRGGRSAKAKLGNHAFTGHSANLRPYAAAWDSRLKSPEWFLNNIENECNTCKLPTTSATGPFCLSQKVYYPFGQQEVGYRPDGFQHDDEAVECAEYEATAEMMAATKEIGDMRSVVRQANDSIPSRISTMAISILPDPVPCSSALAIAVGDVNGRVNYCELPCGSVRVSHSCSQTVRNTTSALSAASHNAADLRASSASTSLASTSPSLDLGGVGFQRSLLRRHTHQAYVREMDCLTSVSISQTVKCLA</sequence>
<name>F9W6P2_TRYCI</name>
<dbReference type="VEuPathDB" id="TriTrypDB:TcIL3000_0_36900"/>
<evidence type="ECO:0000313" key="2">
    <source>
        <dbReference type="EMBL" id="CCD12849.1"/>
    </source>
</evidence>
<feature type="compositionally biased region" description="Basic residues" evidence="1">
    <location>
        <begin position="98"/>
        <end position="110"/>
    </location>
</feature>
<dbReference type="EMBL" id="CAEQ01000901">
    <property type="protein sequence ID" value="CCD12849.1"/>
    <property type="molecule type" value="Genomic_DNA"/>
</dbReference>
<dbReference type="AlphaFoldDB" id="F9W6P2"/>